<keyword evidence="6" id="KW-0411">Iron-sulfur</keyword>
<comment type="cofactor">
    <cofactor evidence="1">
        <name>[3Fe-4S] cluster</name>
        <dbReference type="ChEBI" id="CHEBI:21137"/>
    </cofactor>
</comment>
<dbReference type="SUPFAM" id="SSF54862">
    <property type="entry name" value="4Fe-4S ferredoxins"/>
    <property type="match status" value="1"/>
</dbReference>
<dbReference type="EMBL" id="BMQC01000003">
    <property type="protein sequence ID" value="GGK22260.1"/>
    <property type="molecule type" value="Genomic_DNA"/>
</dbReference>
<reference evidence="8" key="1">
    <citation type="journal article" date="2014" name="Int. J. Syst. Evol. Microbiol.">
        <title>Complete genome sequence of Corynebacterium casei LMG S-19264T (=DSM 44701T), isolated from a smear-ripened cheese.</title>
        <authorList>
            <consortium name="US DOE Joint Genome Institute (JGI-PGF)"/>
            <person name="Walter F."/>
            <person name="Albersmeier A."/>
            <person name="Kalinowski J."/>
            <person name="Ruckert C."/>
        </authorList>
    </citation>
    <scope>NUCLEOTIDE SEQUENCE</scope>
    <source>
        <strain evidence="8">JCM 3091</strain>
    </source>
</reference>
<evidence type="ECO:0000313" key="9">
    <source>
        <dbReference type="Proteomes" id="UP000662200"/>
    </source>
</evidence>
<name>A0A8J3FGI5_9ACTN</name>
<proteinExistence type="predicted"/>
<evidence type="ECO:0000256" key="2">
    <source>
        <dbReference type="ARBA" id="ARBA00022448"/>
    </source>
</evidence>
<sequence length="77" mass="7640">MVSAGGVAMRLVADVTRCVGAGQCVLTDAAMFDQDDADGTVVLRVDTVPAAAQAAAAEAVALCPGQALALVPEERAP</sequence>
<evidence type="ECO:0000256" key="5">
    <source>
        <dbReference type="ARBA" id="ARBA00023004"/>
    </source>
</evidence>
<dbReference type="AlphaFoldDB" id="A0A8J3FGI5"/>
<keyword evidence="4" id="KW-0249">Electron transport</keyword>
<dbReference type="InterPro" id="IPR051269">
    <property type="entry name" value="Fe-S_cluster_ET"/>
</dbReference>
<keyword evidence="2" id="KW-0813">Transport</keyword>
<comment type="caution">
    <text evidence="8">The sequence shown here is derived from an EMBL/GenBank/DDBJ whole genome shotgun (WGS) entry which is preliminary data.</text>
</comment>
<gene>
    <name evidence="8" type="primary">fer</name>
    <name evidence="8" type="ORF">GCM10010124_13440</name>
</gene>
<dbReference type="PANTHER" id="PTHR36923">
    <property type="entry name" value="FERREDOXIN"/>
    <property type="match status" value="1"/>
</dbReference>
<evidence type="ECO:0000256" key="3">
    <source>
        <dbReference type="ARBA" id="ARBA00022723"/>
    </source>
</evidence>
<dbReference type="Proteomes" id="UP000662200">
    <property type="component" value="Unassembled WGS sequence"/>
</dbReference>
<dbReference type="Gene3D" id="3.30.70.20">
    <property type="match status" value="1"/>
</dbReference>
<organism evidence="8 9">
    <name type="scientific">Pilimelia terevasa</name>
    <dbReference type="NCBI Taxonomy" id="53372"/>
    <lineage>
        <taxon>Bacteria</taxon>
        <taxon>Bacillati</taxon>
        <taxon>Actinomycetota</taxon>
        <taxon>Actinomycetes</taxon>
        <taxon>Micromonosporales</taxon>
        <taxon>Micromonosporaceae</taxon>
        <taxon>Pilimelia</taxon>
    </lineage>
</organism>
<accession>A0A8J3FGI5</accession>
<dbReference type="GO" id="GO:0046872">
    <property type="term" value="F:metal ion binding"/>
    <property type="evidence" value="ECO:0007669"/>
    <property type="project" value="UniProtKB-KW"/>
</dbReference>
<reference evidence="8" key="2">
    <citation type="submission" date="2020-09" db="EMBL/GenBank/DDBJ databases">
        <authorList>
            <person name="Sun Q."/>
            <person name="Ohkuma M."/>
        </authorList>
    </citation>
    <scope>NUCLEOTIDE SEQUENCE</scope>
    <source>
        <strain evidence="8">JCM 3091</strain>
    </source>
</reference>
<evidence type="ECO:0000256" key="6">
    <source>
        <dbReference type="ARBA" id="ARBA00023014"/>
    </source>
</evidence>
<keyword evidence="5" id="KW-0408">Iron</keyword>
<keyword evidence="7" id="KW-0003">3Fe-4S</keyword>
<evidence type="ECO:0000256" key="4">
    <source>
        <dbReference type="ARBA" id="ARBA00022982"/>
    </source>
</evidence>
<protein>
    <submittedName>
        <fullName evidence="8">Ferredoxin</fullName>
    </submittedName>
</protein>
<evidence type="ECO:0000256" key="7">
    <source>
        <dbReference type="ARBA" id="ARBA00023291"/>
    </source>
</evidence>
<keyword evidence="9" id="KW-1185">Reference proteome</keyword>
<dbReference type="GO" id="GO:0051538">
    <property type="term" value="F:3 iron, 4 sulfur cluster binding"/>
    <property type="evidence" value="ECO:0007669"/>
    <property type="project" value="UniProtKB-KW"/>
</dbReference>
<dbReference type="Pfam" id="PF13459">
    <property type="entry name" value="Fer4_15"/>
    <property type="match status" value="1"/>
</dbReference>
<evidence type="ECO:0000256" key="1">
    <source>
        <dbReference type="ARBA" id="ARBA00001927"/>
    </source>
</evidence>
<evidence type="ECO:0000313" key="8">
    <source>
        <dbReference type="EMBL" id="GGK22260.1"/>
    </source>
</evidence>
<keyword evidence="3" id="KW-0479">Metal-binding</keyword>
<dbReference type="PANTHER" id="PTHR36923:SF3">
    <property type="entry name" value="FERREDOXIN"/>
    <property type="match status" value="1"/>
</dbReference>